<comment type="caution">
    <text evidence="2">The sequence shown here is derived from an EMBL/GenBank/DDBJ whole genome shotgun (WGS) entry which is preliminary data.</text>
</comment>
<accession>A0A4T0BL55</accession>
<dbReference type="PANTHER" id="PTHR21310">
    <property type="entry name" value="AMINOGLYCOSIDE PHOSPHOTRANSFERASE-RELATED-RELATED"/>
    <property type="match status" value="1"/>
</dbReference>
<dbReference type="InterPro" id="IPR051678">
    <property type="entry name" value="AGP_Transferase"/>
</dbReference>
<name>A0A4T0BL55_AURPU</name>
<feature type="domain" description="Aminoglycoside phosphotransferase" evidence="1">
    <location>
        <begin position="60"/>
        <end position="260"/>
    </location>
</feature>
<dbReference type="AlphaFoldDB" id="A0A4T0BL55"/>
<reference evidence="2 3" key="1">
    <citation type="submission" date="2018-10" db="EMBL/GenBank/DDBJ databases">
        <title>Fifty Aureobasidium pullulans genomes reveal a recombining polyextremotolerant generalist.</title>
        <authorList>
            <person name="Gostincar C."/>
            <person name="Turk M."/>
            <person name="Zajc J."/>
            <person name="Gunde-Cimerman N."/>
        </authorList>
    </citation>
    <scope>NUCLEOTIDE SEQUENCE [LARGE SCALE GENOMIC DNA]</scope>
    <source>
        <strain evidence="2 3">EXF-1645</strain>
    </source>
</reference>
<evidence type="ECO:0000259" key="1">
    <source>
        <dbReference type="Pfam" id="PF01636"/>
    </source>
</evidence>
<dbReference type="Proteomes" id="UP000308724">
    <property type="component" value="Unassembled WGS sequence"/>
</dbReference>
<dbReference type="InterPro" id="IPR002575">
    <property type="entry name" value="Aminoglycoside_PTrfase"/>
</dbReference>
<evidence type="ECO:0000313" key="3">
    <source>
        <dbReference type="Proteomes" id="UP000308724"/>
    </source>
</evidence>
<dbReference type="Pfam" id="PF01636">
    <property type="entry name" value="APH"/>
    <property type="match status" value="1"/>
</dbReference>
<gene>
    <name evidence="2" type="ORF">D6C78_06236</name>
</gene>
<dbReference type="SUPFAM" id="SSF56112">
    <property type="entry name" value="Protein kinase-like (PK-like)"/>
    <property type="match status" value="1"/>
</dbReference>
<evidence type="ECO:0000313" key="2">
    <source>
        <dbReference type="EMBL" id="TIA35296.1"/>
    </source>
</evidence>
<dbReference type="CDD" id="cd05120">
    <property type="entry name" value="APH_ChoK_like"/>
    <property type="match status" value="1"/>
</dbReference>
<dbReference type="EMBL" id="QZBZ01000134">
    <property type="protein sequence ID" value="TIA35296.1"/>
    <property type="molecule type" value="Genomic_DNA"/>
</dbReference>
<organism evidence="2 3">
    <name type="scientific">Aureobasidium pullulans</name>
    <name type="common">Black yeast</name>
    <name type="synonym">Pullularia pullulans</name>
    <dbReference type="NCBI Taxonomy" id="5580"/>
    <lineage>
        <taxon>Eukaryota</taxon>
        <taxon>Fungi</taxon>
        <taxon>Dikarya</taxon>
        <taxon>Ascomycota</taxon>
        <taxon>Pezizomycotina</taxon>
        <taxon>Dothideomycetes</taxon>
        <taxon>Dothideomycetidae</taxon>
        <taxon>Dothideales</taxon>
        <taxon>Saccotheciaceae</taxon>
        <taxon>Aureobasidium</taxon>
    </lineage>
</organism>
<proteinExistence type="predicted"/>
<protein>
    <recommendedName>
        <fullName evidence="1">Aminoglycoside phosphotransferase domain-containing protein</fullName>
    </recommendedName>
</protein>
<dbReference type="PANTHER" id="PTHR21310:SF48">
    <property type="entry name" value="AMINOGLYCOSIDE PHOSPHOTRANSFERASE DOMAIN-CONTAINING PROTEIN"/>
    <property type="match status" value="1"/>
</dbReference>
<sequence>MFLKTESIAYCAPLHALPSRLPSQDEIARSSEFFSKRTGCAVVGVGRHYVVKYGSQVDLNEGETMLHVARSTTVRVPKIFALFRDEENEKNYIIMERIHGETLERLWPGLSQAEKEEVSSHLKASMDELRRLPSPGVFCALKCRPLPDVLLGGMQVPGDASGSVYSSEEQLHASLLREYESLMPSLKGKAEFYRRSWPLVFHGHAPTFTHGDLQKQNIIVSESDGGWRITILGWRYAAWYPSYWEYTRALFACGRFDDDWGLWLGEVLEPFPDEYSWMYTSCWSCGHNA</sequence>
<dbReference type="InterPro" id="IPR011009">
    <property type="entry name" value="Kinase-like_dom_sf"/>
</dbReference>